<dbReference type="InterPro" id="IPR021362">
    <property type="entry name" value="DUF2834"/>
</dbReference>
<name>A0A409XZN7_9AGAR</name>
<feature type="transmembrane region" description="Helical" evidence="1">
    <location>
        <begin position="316"/>
        <end position="333"/>
    </location>
</feature>
<proteinExistence type="predicted"/>
<feature type="transmembrane region" description="Helical" evidence="1">
    <location>
        <begin position="6"/>
        <end position="26"/>
    </location>
</feature>
<feature type="transmembrane region" description="Helical" evidence="1">
    <location>
        <begin position="204"/>
        <end position="221"/>
    </location>
</feature>
<keyword evidence="3" id="KW-1185">Reference proteome</keyword>
<comment type="caution">
    <text evidence="2">The sequence shown here is derived from an EMBL/GenBank/DDBJ whole genome shotgun (WGS) entry which is preliminary data.</text>
</comment>
<dbReference type="Proteomes" id="UP000284706">
    <property type="component" value="Unassembled WGS sequence"/>
</dbReference>
<feature type="transmembrane region" description="Helical" evidence="1">
    <location>
        <begin position="46"/>
        <end position="63"/>
    </location>
</feature>
<evidence type="ECO:0000313" key="3">
    <source>
        <dbReference type="Proteomes" id="UP000284706"/>
    </source>
</evidence>
<feature type="transmembrane region" description="Helical" evidence="1">
    <location>
        <begin position="345"/>
        <end position="367"/>
    </location>
</feature>
<evidence type="ECO:0000256" key="1">
    <source>
        <dbReference type="SAM" id="Phobius"/>
    </source>
</evidence>
<accession>A0A409XZN7</accession>
<organism evidence="2 3">
    <name type="scientific">Gymnopilus dilepis</name>
    <dbReference type="NCBI Taxonomy" id="231916"/>
    <lineage>
        <taxon>Eukaryota</taxon>
        <taxon>Fungi</taxon>
        <taxon>Dikarya</taxon>
        <taxon>Basidiomycota</taxon>
        <taxon>Agaricomycotina</taxon>
        <taxon>Agaricomycetes</taxon>
        <taxon>Agaricomycetidae</taxon>
        <taxon>Agaricales</taxon>
        <taxon>Agaricineae</taxon>
        <taxon>Hymenogastraceae</taxon>
        <taxon>Gymnopilus</taxon>
    </lineage>
</organism>
<dbReference type="Pfam" id="PF11196">
    <property type="entry name" value="DUF2834"/>
    <property type="match status" value="2"/>
</dbReference>
<evidence type="ECO:0000313" key="2">
    <source>
        <dbReference type="EMBL" id="PPQ96247.1"/>
    </source>
</evidence>
<feature type="transmembrane region" description="Helical" evidence="1">
    <location>
        <begin position="228"/>
        <end position="245"/>
    </location>
</feature>
<protein>
    <submittedName>
        <fullName evidence="2">Uncharacterized protein</fullName>
    </submittedName>
</protein>
<reference evidence="2 3" key="1">
    <citation type="journal article" date="2018" name="Evol. Lett.">
        <title>Horizontal gene cluster transfer increased hallucinogenic mushroom diversity.</title>
        <authorList>
            <person name="Reynolds H.T."/>
            <person name="Vijayakumar V."/>
            <person name="Gluck-Thaler E."/>
            <person name="Korotkin H.B."/>
            <person name="Matheny P.B."/>
            <person name="Slot J.C."/>
        </authorList>
    </citation>
    <scope>NUCLEOTIDE SEQUENCE [LARGE SCALE GENOMIC DNA]</scope>
    <source>
        <strain evidence="2 3">SRW20</strain>
    </source>
</reference>
<dbReference type="AlphaFoldDB" id="A0A409XZN7"/>
<dbReference type="EMBL" id="NHYE01001386">
    <property type="protein sequence ID" value="PPQ96247.1"/>
    <property type="molecule type" value="Genomic_DNA"/>
</dbReference>
<gene>
    <name evidence="2" type="ORF">CVT26_005574</name>
</gene>
<feature type="transmembrane region" description="Helical" evidence="1">
    <location>
        <begin position="164"/>
        <end position="184"/>
    </location>
</feature>
<keyword evidence="1" id="KW-0812">Transmembrane</keyword>
<keyword evidence="1" id="KW-0472">Membrane</keyword>
<dbReference type="InParanoid" id="A0A409XZN7"/>
<keyword evidence="1" id="KW-1133">Transmembrane helix</keyword>
<dbReference type="OrthoDB" id="2126185at2759"/>
<sequence length="384" mass="42790">MNLHLTLALGVFSSYFLTIVCLLGLISKDLYSYGTSHSISKSKASIFLALTVASFAHTWFYMFKYMAVSDHAIPEMIARSNHSPRQWSFANYEQSLPDIASESLAYRVASWLYNTSLFEEAWYIVCSHPFNWWWSEQLCTFTAGVWTAFIAIEGKRYNIKHLWAYMLLGQIVAISVASNLFYLSLVIAQSSPRNESIHSPRANARLWTSVLLSLVTVALSSSTSRHTFLPNLLLMHTLLFVPLVGPSSTSPEQSPASYSMDIRNLFQLVQLAAAAIHIRSALASLSLLKQSSSTSSSDIVSAAWNTLFSHPAQSSIGWDVIWTTISFIIWILVKHSRPMEGPKSASVLYLLLATPVSSIGVTAPYVLRPITEPQNFADDKDKSE</sequence>